<dbReference type="Pfam" id="PF20700">
    <property type="entry name" value="Mutator"/>
    <property type="match status" value="1"/>
</dbReference>
<keyword evidence="4" id="KW-1185">Reference proteome</keyword>
<reference evidence="3" key="1">
    <citation type="submission" date="2013-04" db="EMBL/GenBank/DDBJ databases">
        <authorList>
            <person name="Qu J."/>
            <person name="Murali S.C."/>
            <person name="Bandaranaike D."/>
            <person name="Bellair M."/>
            <person name="Blankenburg K."/>
            <person name="Chao H."/>
            <person name="Dinh H."/>
            <person name="Doddapaneni H."/>
            <person name="Downs B."/>
            <person name="Dugan-Rocha S."/>
            <person name="Elkadiri S."/>
            <person name="Gnanaolivu R.D."/>
            <person name="Hernandez B."/>
            <person name="Javaid M."/>
            <person name="Jayaseelan J.C."/>
            <person name="Lee S."/>
            <person name="Li M."/>
            <person name="Ming W."/>
            <person name="Munidasa M."/>
            <person name="Muniz J."/>
            <person name="Nguyen L."/>
            <person name="Ongeri F."/>
            <person name="Osuji N."/>
            <person name="Pu L.-L."/>
            <person name="Puazo M."/>
            <person name="Qu C."/>
            <person name="Quiroz J."/>
            <person name="Raj R."/>
            <person name="Weissenberger G."/>
            <person name="Xin Y."/>
            <person name="Zou X."/>
            <person name="Han Y."/>
            <person name="Richards S."/>
            <person name="Worley K."/>
            <person name="Muzny D."/>
            <person name="Gibbs R."/>
        </authorList>
    </citation>
    <scope>NUCLEOTIDE SEQUENCE</scope>
    <source>
        <strain evidence="3">Sampled in the wild</strain>
    </source>
</reference>
<dbReference type="AlphaFoldDB" id="A0A8K0KLH5"/>
<evidence type="ECO:0000313" key="4">
    <source>
        <dbReference type="Proteomes" id="UP000792457"/>
    </source>
</evidence>
<reference evidence="3" key="2">
    <citation type="submission" date="2017-10" db="EMBL/GenBank/DDBJ databases">
        <title>Ladona fulva Genome sequencing and assembly.</title>
        <authorList>
            <person name="Murali S."/>
            <person name="Richards S."/>
            <person name="Bandaranaike D."/>
            <person name="Bellair M."/>
            <person name="Blankenburg K."/>
            <person name="Chao H."/>
            <person name="Dinh H."/>
            <person name="Doddapaneni H."/>
            <person name="Dugan-Rocha S."/>
            <person name="Elkadiri S."/>
            <person name="Gnanaolivu R."/>
            <person name="Hernandez B."/>
            <person name="Skinner E."/>
            <person name="Javaid M."/>
            <person name="Lee S."/>
            <person name="Li M."/>
            <person name="Ming W."/>
            <person name="Munidasa M."/>
            <person name="Muniz J."/>
            <person name="Nguyen L."/>
            <person name="Hughes D."/>
            <person name="Osuji N."/>
            <person name="Pu L.-L."/>
            <person name="Puazo M."/>
            <person name="Qu C."/>
            <person name="Quiroz J."/>
            <person name="Raj R."/>
            <person name="Weissenberger G."/>
            <person name="Xin Y."/>
            <person name="Zou X."/>
            <person name="Han Y."/>
            <person name="Worley K."/>
            <person name="Muzny D."/>
            <person name="Gibbs R."/>
        </authorList>
    </citation>
    <scope>NUCLEOTIDE SEQUENCE</scope>
    <source>
        <strain evidence="3">Sampled in the wild</strain>
    </source>
</reference>
<dbReference type="Proteomes" id="UP000792457">
    <property type="component" value="Unassembled WGS sequence"/>
</dbReference>
<feature type="region of interest" description="Disordered" evidence="1">
    <location>
        <begin position="243"/>
        <end position="281"/>
    </location>
</feature>
<dbReference type="EMBL" id="KZ309180">
    <property type="protein sequence ID" value="KAG8237511.1"/>
    <property type="molecule type" value="Genomic_DNA"/>
</dbReference>
<name>A0A8K0KLH5_LADFU</name>
<proteinExistence type="predicted"/>
<evidence type="ECO:0000313" key="3">
    <source>
        <dbReference type="EMBL" id="KAG8237511.1"/>
    </source>
</evidence>
<dbReference type="InterPro" id="IPR049012">
    <property type="entry name" value="Mutator_transp_dom"/>
</dbReference>
<protein>
    <recommendedName>
        <fullName evidence="2">Mutator-like transposase domain-containing protein</fullName>
    </recommendedName>
</protein>
<gene>
    <name evidence="3" type="ORF">J437_LFUL019358</name>
</gene>
<feature type="domain" description="Mutator-like transposase" evidence="2">
    <location>
        <begin position="3"/>
        <end position="155"/>
    </location>
</feature>
<organism evidence="3 4">
    <name type="scientific">Ladona fulva</name>
    <name type="common">Scarce chaser dragonfly</name>
    <name type="synonym">Libellula fulva</name>
    <dbReference type="NCBI Taxonomy" id="123851"/>
    <lineage>
        <taxon>Eukaryota</taxon>
        <taxon>Metazoa</taxon>
        <taxon>Ecdysozoa</taxon>
        <taxon>Arthropoda</taxon>
        <taxon>Hexapoda</taxon>
        <taxon>Insecta</taxon>
        <taxon>Pterygota</taxon>
        <taxon>Palaeoptera</taxon>
        <taxon>Odonata</taxon>
        <taxon>Epiprocta</taxon>
        <taxon>Anisoptera</taxon>
        <taxon>Libelluloidea</taxon>
        <taxon>Libellulidae</taxon>
        <taxon>Ladona</taxon>
    </lineage>
</organism>
<dbReference type="OrthoDB" id="6155932at2759"/>
<evidence type="ECO:0000259" key="2">
    <source>
        <dbReference type="Pfam" id="PF20700"/>
    </source>
</evidence>
<evidence type="ECO:0000256" key="1">
    <source>
        <dbReference type="SAM" id="MobiDB-lite"/>
    </source>
</evidence>
<sequence>MCKRKGKDVTEHQYYKKWKESSTAMKSDTIVEGFKLSVEMHNMKCWRQQHNPKIVEGNATWARVPLQKIEFINHLLRSYSSNLRDLARKQKNGNGRVPILLRKKIGENLLRLRVAVCTAISYRARMTCGNKVKLLEDDTRQGPDHVFGDHRGCSSYFFQGPKEVVKSIVPDLISSGLWEDILYATSFLYRHSPSLILNVTNNLAETYNSYVAKYVGGVLTGHKLHNVIHKGLTNSSPGDFTKKFSMSSEKRSETKRMRQSFSLFEEETRASRGAGPALWAE</sequence>
<comment type="caution">
    <text evidence="3">The sequence shown here is derived from an EMBL/GenBank/DDBJ whole genome shotgun (WGS) entry which is preliminary data.</text>
</comment>
<accession>A0A8K0KLH5</accession>